<evidence type="ECO:0000313" key="4">
    <source>
        <dbReference type="Proteomes" id="UP000055060"/>
    </source>
</evidence>
<dbReference type="SUPFAM" id="SSF53335">
    <property type="entry name" value="S-adenosyl-L-methionine-dependent methyltransferases"/>
    <property type="match status" value="2"/>
</dbReference>
<dbReference type="AlphaFoldDB" id="A0A0S7BH16"/>
<protein>
    <submittedName>
        <fullName evidence="3">Methylase</fullName>
    </submittedName>
</protein>
<dbReference type="InterPro" id="IPR029063">
    <property type="entry name" value="SAM-dependent_MTases_sf"/>
</dbReference>
<sequence>MGMTKDSEKYFNQVAGKWDELRSGYFGLEVRDAAIAHAYLRPEMVVADVGAGTGFLSAGLASRVAKVYALDASQAMLDVAQRNLADFDNVVFQQAEGLSLPLPDASLDAVFANMYLHHCADPLAAIREMVRLLKPGGRLVITDLDKHTNSWMKAEMADVWLGFERDRVRAWLRESGLVNVLVDCTGQSCCAASEADSQNSRADISVFVAAGTRRVSMRDDVEQAYSAAASGGCGCGGGSSCCGVETDLQDVSILPDYTEADLEGMPLEAKEISLGCGNPLALAALKPGEVVLDIGSGGGLDSFLAAQRVAPDGRVIGVDMTPAMLERARAAAQRAGIANVEFREGQAEALPVGGGMVDVVISNCVINLVEDKGQAFREAFRVLKTGGRLEISDVVTSAALPQNLRENPGEWSACVSGALPEKEYLDLVREAGFVDVTARRSADNGVVDGTQIYSLKVSARKPAGGCGGSGCC</sequence>
<accession>A0A0S7BH16</accession>
<dbReference type="STRING" id="360412.LARV_01099"/>
<dbReference type="Proteomes" id="UP000055060">
    <property type="component" value="Unassembled WGS sequence"/>
</dbReference>
<evidence type="ECO:0000259" key="2">
    <source>
        <dbReference type="Pfam" id="PF13847"/>
    </source>
</evidence>
<dbReference type="Pfam" id="PF13847">
    <property type="entry name" value="Methyltransf_31"/>
    <property type="match status" value="1"/>
</dbReference>
<feature type="domain" description="Methyltransferase type 11" evidence="1">
    <location>
        <begin position="48"/>
        <end position="141"/>
    </location>
</feature>
<keyword evidence="3" id="KW-0489">Methyltransferase</keyword>
<name>A0A0S7BH16_9CHLR</name>
<dbReference type="NCBIfam" id="NF008823">
    <property type="entry name" value="PRK11873.1"/>
    <property type="match status" value="1"/>
</dbReference>
<gene>
    <name evidence="3" type="ORF">LARV_01099</name>
</gene>
<keyword evidence="4" id="KW-1185">Reference proteome</keyword>
<keyword evidence="3" id="KW-0808">Transferase</keyword>
<dbReference type="Gene3D" id="3.40.50.150">
    <property type="entry name" value="Vaccinia Virus protein VP39"/>
    <property type="match status" value="2"/>
</dbReference>
<dbReference type="InterPro" id="IPR013216">
    <property type="entry name" value="Methyltransf_11"/>
</dbReference>
<dbReference type="EMBL" id="DF967972">
    <property type="protein sequence ID" value="GAP13346.1"/>
    <property type="molecule type" value="Genomic_DNA"/>
</dbReference>
<dbReference type="PANTHER" id="PTHR43591:SF110">
    <property type="entry name" value="RHODANESE DOMAIN-CONTAINING PROTEIN"/>
    <property type="match status" value="1"/>
</dbReference>
<dbReference type="Pfam" id="PF08241">
    <property type="entry name" value="Methyltransf_11"/>
    <property type="match status" value="1"/>
</dbReference>
<dbReference type="GO" id="GO:0032259">
    <property type="term" value="P:methylation"/>
    <property type="evidence" value="ECO:0007669"/>
    <property type="project" value="UniProtKB-KW"/>
</dbReference>
<evidence type="ECO:0000313" key="3">
    <source>
        <dbReference type="EMBL" id="GAP13346.1"/>
    </source>
</evidence>
<proteinExistence type="predicted"/>
<dbReference type="RefSeq" id="WP_075072690.1">
    <property type="nucleotide sequence ID" value="NZ_DF967972.1"/>
</dbReference>
<dbReference type="PANTHER" id="PTHR43591">
    <property type="entry name" value="METHYLTRANSFERASE"/>
    <property type="match status" value="1"/>
</dbReference>
<organism evidence="3">
    <name type="scientific">Longilinea arvoryzae</name>
    <dbReference type="NCBI Taxonomy" id="360412"/>
    <lineage>
        <taxon>Bacteria</taxon>
        <taxon>Bacillati</taxon>
        <taxon>Chloroflexota</taxon>
        <taxon>Anaerolineae</taxon>
        <taxon>Anaerolineales</taxon>
        <taxon>Anaerolineaceae</taxon>
        <taxon>Longilinea</taxon>
    </lineage>
</organism>
<feature type="domain" description="Methyltransferase" evidence="2">
    <location>
        <begin position="286"/>
        <end position="432"/>
    </location>
</feature>
<dbReference type="InterPro" id="IPR025714">
    <property type="entry name" value="Methyltranfer_dom"/>
</dbReference>
<dbReference type="CDD" id="cd02440">
    <property type="entry name" value="AdoMet_MTases"/>
    <property type="match status" value="2"/>
</dbReference>
<evidence type="ECO:0000259" key="1">
    <source>
        <dbReference type="Pfam" id="PF08241"/>
    </source>
</evidence>
<dbReference type="GO" id="GO:0008757">
    <property type="term" value="F:S-adenosylmethionine-dependent methyltransferase activity"/>
    <property type="evidence" value="ECO:0007669"/>
    <property type="project" value="InterPro"/>
</dbReference>
<reference evidence="3" key="1">
    <citation type="submission" date="2015-07" db="EMBL/GenBank/DDBJ databases">
        <title>Draft Genome Sequences of Anaerolinea thermolimosa IMO-1, Bellilinea caldifistulae GOMI-1, Leptolinea tardivitalis YMTK-2, Levilinea saccharolytica KIBI-1,Longilinea arvoryzae KOME-1, Previously Described as Members of the Anaerolineaceae (Chloroflexi).</title>
        <authorList>
            <person name="Sekiguchi Y."/>
            <person name="Ohashi A."/>
            <person name="Matsuura N."/>
            <person name="Tourlousse M.D."/>
        </authorList>
    </citation>
    <scope>NUCLEOTIDE SEQUENCE [LARGE SCALE GENOMIC DNA]</scope>
    <source>
        <strain evidence="3">KOME-1</strain>
    </source>
</reference>